<dbReference type="Gene3D" id="3.90.79.10">
    <property type="entry name" value="Nucleoside Triphosphate Pyrophosphohydrolase"/>
    <property type="match status" value="1"/>
</dbReference>
<comment type="catalytic activity">
    <reaction evidence="10">
        <text>2-oxo-ATP + H2O = 2-oxo-AMP + diphosphate + H(+)</text>
        <dbReference type="Rhea" id="RHEA:67392"/>
        <dbReference type="ChEBI" id="CHEBI:15377"/>
        <dbReference type="ChEBI" id="CHEBI:15378"/>
        <dbReference type="ChEBI" id="CHEBI:33019"/>
        <dbReference type="ChEBI" id="CHEBI:71395"/>
        <dbReference type="ChEBI" id="CHEBI:172878"/>
    </reaction>
    <physiologicalReaction direction="left-to-right" evidence="10">
        <dbReference type="Rhea" id="RHEA:67393"/>
    </physiologicalReaction>
</comment>
<comment type="cofactor">
    <cofactor evidence="1">
        <name>Mg(2+)</name>
        <dbReference type="ChEBI" id="CHEBI:18420"/>
    </cofactor>
</comment>
<organism evidence="23 24">
    <name type="scientific">Salinirubrum litoreum</name>
    <dbReference type="NCBI Taxonomy" id="1126234"/>
    <lineage>
        <taxon>Archaea</taxon>
        <taxon>Methanobacteriati</taxon>
        <taxon>Methanobacteriota</taxon>
        <taxon>Stenosarchaea group</taxon>
        <taxon>Halobacteria</taxon>
        <taxon>Halobacteriales</taxon>
        <taxon>Haloferacaceae</taxon>
        <taxon>Salinirubrum</taxon>
    </lineage>
</organism>
<protein>
    <recommendedName>
        <fullName evidence="12">Oxidized purine nucleoside triphosphate hydrolase</fullName>
        <ecNumber evidence="11">3.6.1.56</ecNumber>
    </recommendedName>
    <alternativeName>
        <fullName evidence="16">2-hydroxy-dATP diphosphatase</fullName>
    </alternativeName>
    <alternativeName>
        <fullName evidence="15">7,8-dihydro-8-oxoguanine triphosphatase</fullName>
    </alternativeName>
    <alternativeName>
        <fullName evidence="14">8-oxo-dGTPase</fullName>
    </alternativeName>
    <alternativeName>
        <fullName evidence="17">Methylated purine nucleoside triphosphate hydrolase</fullName>
    </alternativeName>
    <alternativeName>
        <fullName evidence="13">Nucleoside diphosphate-linked moiety X motif 1</fullName>
    </alternativeName>
</protein>
<proteinExistence type="inferred from homology"/>
<evidence type="ECO:0000313" key="24">
    <source>
        <dbReference type="Proteomes" id="UP001596201"/>
    </source>
</evidence>
<dbReference type="AlphaFoldDB" id="A0ABD5R7S6"/>
<gene>
    <name evidence="23" type="ORF">ACFPJ5_03845</name>
</gene>
<evidence type="ECO:0000256" key="15">
    <source>
        <dbReference type="ARBA" id="ARBA00030682"/>
    </source>
</evidence>
<comment type="subunit">
    <text evidence="3">Monomer.</text>
</comment>
<evidence type="ECO:0000256" key="19">
    <source>
        <dbReference type="ARBA" id="ARBA00048894"/>
    </source>
</evidence>
<evidence type="ECO:0000259" key="22">
    <source>
        <dbReference type="PROSITE" id="PS51462"/>
    </source>
</evidence>
<evidence type="ECO:0000256" key="14">
    <source>
        <dbReference type="ARBA" id="ARBA00030634"/>
    </source>
</evidence>
<comment type="catalytic activity">
    <reaction evidence="9">
        <text>8-oxo-dGTP + H2O = 8-oxo-dGMP + diphosphate + H(+)</text>
        <dbReference type="Rhea" id="RHEA:31575"/>
        <dbReference type="ChEBI" id="CHEBI:15377"/>
        <dbReference type="ChEBI" id="CHEBI:15378"/>
        <dbReference type="ChEBI" id="CHEBI:33019"/>
        <dbReference type="ChEBI" id="CHEBI:63224"/>
        <dbReference type="ChEBI" id="CHEBI:77896"/>
    </reaction>
    <physiologicalReaction direction="left-to-right" evidence="9">
        <dbReference type="Rhea" id="RHEA:31576"/>
    </physiologicalReaction>
</comment>
<dbReference type="CDD" id="cd03427">
    <property type="entry name" value="NUDIX_MTH1_Nudt1"/>
    <property type="match status" value="1"/>
</dbReference>
<evidence type="ECO:0000256" key="8">
    <source>
        <dbReference type="ARBA" id="ARBA00024459"/>
    </source>
</evidence>
<dbReference type="InterPro" id="IPR003563">
    <property type="entry name" value="8ODP"/>
</dbReference>
<evidence type="ECO:0000256" key="1">
    <source>
        <dbReference type="ARBA" id="ARBA00001946"/>
    </source>
</evidence>
<dbReference type="RefSeq" id="WP_227228579.1">
    <property type="nucleotide sequence ID" value="NZ_JAJCVJ010000001.1"/>
</dbReference>
<comment type="caution">
    <text evidence="23">The sequence shown here is derived from an EMBL/GenBank/DDBJ whole genome shotgun (WGS) entry which is preliminary data.</text>
</comment>
<reference evidence="23 24" key="1">
    <citation type="journal article" date="2019" name="Int. J. Syst. Evol. Microbiol.">
        <title>The Global Catalogue of Microorganisms (GCM) 10K type strain sequencing project: providing services to taxonomists for standard genome sequencing and annotation.</title>
        <authorList>
            <consortium name="The Broad Institute Genomics Platform"/>
            <consortium name="The Broad Institute Genome Sequencing Center for Infectious Disease"/>
            <person name="Wu L."/>
            <person name="Ma J."/>
        </authorList>
    </citation>
    <scope>NUCLEOTIDE SEQUENCE [LARGE SCALE GENOMIC DNA]</scope>
    <source>
        <strain evidence="23 24">CGMCC 1.12237</strain>
    </source>
</reference>
<evidence type="ECO:0000256" key="7">
    <source>
        <dbReference type="ARBA" id="ARBA00024448"/>
    </source>
</evidence>
<name>A0ABD5R7S6_9EURY</name>
<evidence type="ECO:0000256" key="4">
    <source>
        <dbReference type="ARBA" id="ARBA00022723"/>
    </source>
</evidence>
<evidence type="ECO:0000256" key="17">
    <source>
        <dbReference type="ARBA" id="ARBA00032071"/>
    </source>
</evidence>
<keyword evidence="6" id="KW-0460">Magnesium</keyword>
<evidence type="ECO:0000256" key="11">
    <source>
        <dbReference type="ARBA" id="ARBA00026103"/>
    </source>
</evidence>
<keyword evidence="5" id="KW-0378">Hydrolase</keyword>
<sequence>MQDATLCLPVVDGRVLLIRKKRGVGAGLYNGPGGKIEPGETPRECIHREVNEELRIGLSEVEKVGELDFVFGDDPFMFVHVYRASDISGEPEETDEADPKWFDTDDVPYDEMWPDDRHWVPKLLDGETFTGRFRFDDEGDDLLGWAMRTDVEF</sequence>
<dbReference type="PROSITE" id="PS00893">
    <property type="entry name" value="NUDIX_BOX"/>
    <property type="match status" value="1"/>
</dbReference>
<comment type="function">
    <text evidence="21">Oxidized purine nucleoside triphosphate hydrolase which is a prominent sanitizer of the oxidized nucleotide pool. Catalyzes the hydrolysis of 2-oxo-dATP (2-hydroxy-dATP) into 2-oxo-dAMP. Also has a significant hydrolase activity toward 2-oxo-ATP, 8-oxo-dGTP and 8-oxo-dATP. Through the hydrolysis of oxidized purine nucleoside triphosphates, prevents their incorporation into DNA and the subsequent transversions A:T to C:G and G:C to T:A. Also catalyzes the hydrolysis of methylated purine nucleoside triphosphate preventing their integration into DNA. Through this antimutagenic activity protects cells from oxidative stress.</text>
</comment>
<evidence type="ECO:0000256" key="20">
    <source>
        <dbReference type="ARBA" id="ARBA00049032"/>
    </source>
</evidence>
<evidence type="ECO:0000256" key="9">
    <source>
        <dbReference type="ARBA" id="ARBA00024486"/>
    </source>
</evidence>
<dbReference type="InterPro" id="IPR000086">
    <property type="entry name" value="NUDIX_hydrolase_dom"/>
</dbReference>
<evidence type="ECO:0000256" key="21">
    <source>
        <dbReference type="ARBA" id="ARBA00053094"/>
    </source>
</evidence>
<dbReference type="GO" id="GO:0008828">
    <property type="term" value="F:dATP diphosphatase activity"/>
    <property type="evidence" value="ECO:0007669"/>
    <property type="project" value="UniProtKB-EC"/>
</dbReference>
<evidence type="ECO:0000256" key="18">
    <source>
        <dbReference type="ARBA" id="ARBA00048002"/>
    </source>
</evidence>
<comment type="similarity">
    <text evidence="2">Belongs to the Nudix hydrolase family.</text>
</comment>
<evidence type="ECO:0000256" key="10">
    <source>
        <dbReference type="ARBA" id="ARBA00024596"/>
    </source>
</evidence>
<evidence type="ECO:0000313" key="23">
    <source>
        <dbReference type="EMBL" id="MFC5366058.1"/>
    </source>
</evidence>
<keyword evidence="4" id="KW-0479">Metal-binding</keyword>
<comment type="catalytic activity">
    <reaction evidence="8">
        <text>2-oxo-dATP + H2O = 2-oxo-dAMP + diphosphate + H(+)</text>
        <dbReference type="Rhea" id="RHEA:31583"/>
        <dbReference type="ChEBI" id="CHEBI:15377"/>
        <dbReference type="ChEBI" id="CHEBI:15378"/>
        <dbReference type="ChEBI" id="CHEBI:33019"/>
        <dbReference type="ChEBI" id="CHEBI:63212"/>
        <dbReference type="ChEBI" id="CHEBI:77897"/>
        <dbReference type="EC" id="3.6.1.56"/>
    </reaction>
    <physiologicalReaction direction="left-to-right" evidence="8">
        <dbReference type="Rhea" id="RHEA:31584"/>
    </physiologicalReaction>
</comment>
<dbReference type="EC" id="3.6.1.56" evidence="11"/>
<dbReference type="Proteomes" id="UP001596201">
    <property type="component" value="Unassembled WGS sequence"/>
</dbReference>
<evidence type="ECO:0000256" key="3">
    <source>
        <dbReference type="ARBA" id="ARBA00011245"/>
    </source>
</evidence>
<dbReference type="GO" id="GO:0046872">
    <property type="term" value="F:metal ion binding"/>
    <property type="evidence" value="ECO:0007669"/>
    <property type="project" value="UniProtKB-KW"/>
</dbReference>
<keyword evidence="24" id="KW-1185">Reference proteome</keyword>
<evidence type="ECO:0000256" key="12">
    <source>
        <dbReference type="ARBA" id="ARBA00026218"/>
    </source>
</evidence>
<evidence type="ECO:0000256" key="16">
    <source>
        <dbReference type="ARBA" id="ARBA00031927"/>
    </source>
</evidence>
<dbReference type="InterPro" id="IPR020084">
    <property type="entry name" value="NUDIX_hydrolase_CS"/>
</dbReference>
<evidence type="ECO:0000256" key="13">
    <source>
        <dbReference type="ARBA" id="ARBA00029673"/>
    </source>
</evidence>
<comment type="catalytic activity">
    <reaction evidence="19">
        <text>O(6)-methyl-dGTP + H2O = O(6)-methyl-dGMP + diphosphate + H(+)</text>
        <dbReference type="Rhea" id="RHEA:67600"/>
        <dbReference type="ChEBI" id="CHEBI:15377"/>
        <dbReference type="ChEBI" id="CHEBI:15378"/>
        <dbReference type="ChEBI" id="CHEBI:33019"/>
        <dbReference type="ChEBI" id="CHEBI:169974"/>
        <dbReference type="ChEBI" id="CHEBI:169975"/>
    </reaction>
    <physiologicalReaction direction="left-to-right" evidence="19">
        <dbReference type="Rhea" id="RHEA:67601"/>
    </physiologicalReaction>
</comment>
<feature type="domain" description="Nudix hydrolase" evidence="22">
    <location>
        <begin position="1"/>
        <end position="125"/>
    </location>
</feature>
<accession>A0ABD5R7S6</accession>
<comment type="catalytic activity">
    <reaction evidence="18">
        <text>N(6)-methyl-ATP + H2O = N(6)-methyl-AMP + diphosphate + H(+)</text>
        <dbReference type="Rhea" id="RHEA:67608"/>
        <dbReference type="ChEBI" id="CHEBI:15377"/>
        <dbReference type="ChEBI" id="CHEBI:15378"/>
        <dbReference type="ChEBI" id="CHEBI:33019"/>
        <dbReference type="ChEBI" id="CHEBI:144842"/>
        <dbReference type="ChEBI" id="CHEBI:172873"/>
    </reaction>
    <physiologicalReaction direction="left-to-right" evidence="18">
        <dbReference type="Rhea" id="RHEA:67609"/>
    </physiologicalReaction>
</comment>
<comment type="catalytic activity">
    <reaction evidence="7">
        <text>8-oxo-dATP + H2O = 8-oxo-dAMP + diphosphate + H(+)</text>
        <dbReference type="Rhea" id="RHEA:65396"/>
        <dbReference type="ChEBI" id="CHEBI:15377"/>
        <dbReference type="ChEBI" id="CHEBI:15378"/>
        <dbReference type="ChEBI" id="CHEBI:33019"/>
        <dbReference type="ChEBI" id="CHEBI:71361"/>
        <dbReference type="ChEBI" id="CHEBI:172871"/>
    </reaction>
    <physiologicalReaction direction="left-to-right" evidence="7">
        <dbReference type="Rhea" id="RHEA:65397"/>
    </physiologicalReaction>
</comment>
<dbReference type="PANTHER" id="PTHR43758">
    <property type="entry name" value="7,8-DIHYDRO-8-OXOGUANINE TRIPHOSPHATASE"/>
    <property type="match status" value="1"/>
</dbReference>
<evidence type="ECO:0000256" key="2">
    <source>
        <dbReference type="ARBA" id="ARBA00005582"/>
    </source>
</evidence>
<dbReference type="Pfam" id="PF00293">
    <property type="entry name" value="NUDIX"/>
    <property type="match status" value="1"/>
</dbReference>
<dbReference type="SUPFAM" id="SSF55811">
    <property type="entry name" value="Nudix"/>
    <property type="match status" value="1"/>
</dbReference>
<evidence type="ECO:0000256" key="6">
    <source>
        <dbReference type="ARBA" id="ARBA00022842"/>
    </source>
</evidence>
<dbReference type="PANTHER" id="PTHR43758:SF2">
    <property type="entry name" value="OXIDIZED PURINE NUCLEOSIDE TRIPHOSPHATE HYDROLASE"/>
    <property type="match status" value="1"/>
</dbReference>
<comment type="catalytic activity">
    <reaction evidence="20">
        <text>N(6)-methyl-dATP + H2O = N(6)-methyl-dAMP + diphosphate + H(+)</text>
        <dbReference type="Rhea" id="RHEA:67604"/>
        <dbReference type="ChEBI" id="CHEBI:15377"/>
        <dbReference type="ChEBI" id="CHEBI:15378"/>
        <dbReference type="ChEBI" id="CHEBI:33019"/>
        <dbReference type="ChEBI" id="CHEBI:169976"/>
        <dbReference type="ChEBI" id="CHEBI:172872"/>
    </reaction>
    <physiologicalReaction direction="left-to-right" evidence="20">
        <dbReference type="Rhea" id="RHEA:67605"/>
    </physiologicalReaction>
</comment>
<dbReference type="EMBL" id="JBHSKX010000001">
    <property type="protein sequence ID" value="MFC5366058.1"/>
    <property type="molecule type" value="Genomic_DNA"/>
</dbReference>
<dbReference type="InterPro" id="IPR015797">
    <property type="entry name" value="NUDIX_hydrolase-like_dom_sf"/>
</dbReference>
<dbReference type="PRINTS" id="PR01403">
    <property type="entry name" value="8OXTPHPHTASE"/>
</dbReference>
<evidence type="ECO:0000256" key="5">
    <source>
        <dbReference type="ARBA" id="ARBA00022801"/>
    </source>
</evidence>
<dbReference type="PROSITE" id="PS51462">
    <property type="entry name" value="NUDIX"/>
    <property type="match status" value="1"/>
</dbReference>